<dbReference type="GO" id="GO:0006633">
    <property type="term" value="P:fatty acid biosynthetic process"/>
    <property type="evidence" value="ECO:0007669"/>
    <property type="project" value="UniProtKB-KW"/>
</dbReference>
<comment type="subcellular location">
    <subcellularLocation>
        <location evidence="1">Membrane</location>
        <topology evidence="1">Multi-pass membrane protein</topology>
    </subcellularLocation>
</comment>
<dbReference type="EMBL" id="VXIV02000185">
    <property type="protein sequence ID" value="KAF6040071.1"/>
    <property type="molecule type" value="Genomic_DNA"/>
</dbReference>
<dbReference type="OrthoDB" id="434092at2759"/>
<sequence length="88" mass="10262">MGPQVRKYLWWKKYMTVIQLAQFWMIMAHTCNAIYINCGYPQGYGVALILFMVSHILLFSNFYNRAYSTTAKTIRALSPRGEKSKKSD</sequence>
<keyword evidence="3" id="KW-0808">Transferase</keyword>
<dbReference type="InterPro" id="IPR002076">
    <property type="entry name" value="ELO_fam"/>
</dbReference>
<name>A0A7J7KPG2_BUGNE</name>
<dbReference type="GO" id="GO:0009922">
    <property type="term" value="F:fatty acid elongase activity"/>
    <property type="evidence" value="ECO:0007669"/>
    <property type="project" value="InterPro"/>
</dbReference>
<keyword evidence="8 10" id="KW-0472">Membrane</keyword>
<keyword evidence="2" id="KW-0444">Lipid biosynthesis</keyword>
<evidence type="ECO:0000256" key="9">
    <source>
        <dbReference type="ARBA" id="ARBA00023160"/>
    </source>
</evidence>
<dbReference type="GO" id="GO:0016020">
    <property type="term" value="C:membrane"/>
    <property type="evidence" value="ECO:0007669"/>
    <property type="project" value="UniProtKB-SubCell"/>
</dbReference>
<accession>A0A7J7KPG2</accession>
<evidence type="ECO:0000256" key="2">
    <source>
        <dbReference type="ARBA" id="ARBA00022516"/>
    </source>
</evidence>
<evidence type="ECO:0000256" key="7">
    <source>
        <dbReference type="ARBA" id="ARBA00023098"/>
    </source>
</evidence>
<dbReference type="Pfam" id="PF01151">
    <property type="entry name" value="ELO"/>
    <property type="match status" value="1"/>
</dbReference>
<evidence type="ECO:0000256" key="8">
    <source>
        <dbReference type="ARBA" id="ARBA00023136"/>
    </source>
</evidence>
<evidence type="ECO:0000256" key="4">
    <source>
        <dbReference type="ARBA" id="ARBA00022692"/>
    </source>
</evidence>
<evidence type="ECO:0000313" key="12">
    <source>
        <dbReference type="Proteomes" id="UP000593567"/>
    </source>
</evidence>
<dbReference type="AlphaFoldDB" id="A0A7J7KPG2"/>
<evidence type="ECO:0000313" key="11">
    <source>
        <dbReference type="EMBL" id="KAF6040071.1"/>
    </source>
</evidence>
<keyword evidence="4 10" id="KW-0812">Transmembrane</keyword>
<evidence type="ECO:0000256" key="5">
    <source>
        <dbReference type="ARBA" id="ARBA00022832"/>
    </source>
</evidence>
<feature type="transmembrane region" description="Helical" evidence="10">
    <location>
        <begin position="43"/>
        <end position="63"/>
    </location>
</feature>
<keyword evidence="5" id="KW-0276">Fatty acid metabolism</keyword>
<keyword evidence="9" id="KW-0275">Fatty acid biosynthesis</keyword>
<comment type="caution">
    <text evidence="11">The sequence shown here is derived from an EMBL/GenBank/DDBJ whole genome shotgun (WGS) entry which is preliminary data.</text>
</comment>
<dbReference type="Proteomes" id="UP000593567">
    <property type="component" value="Unassembled WGS sequence"/>
</dbReference>
<evidence type="ECO:0000256" key="10">
    <source>
        <dbReference type="SAM" id="Phobius"/>
    </source>
</evidence>
<reference evidence="11" key="1">
    <citation type="submission" date="2020-06" db="EMBL/GenBank/DDBJ databases">
        <title>Draft genome of Bugula neritina, a colonial animal packing powerful symbionts and potential medicines.</title>
        <authorList>
            <person name="Rayko M."/>
        </authorList>
    </citation>
    <scope>NUCLEOTIDE SEQUENCE [LARGE SCALE GENOMIC DNA]</scope>
    <source>
        <strain evidence="11">Kwan_BN1</strain>
    </source>
</reference>
<evidence type="ECO:0000256" key="6">
    <source>
        <dbReference type="ARBA" id="ARBA00022989"/>
    </source>
</evidence>
<gene>
    <name evidence="11" type="ORF">EB796_001640</name>
</gene>
<evidence type="ECO:0008006" key="13">
    <source>
        <dbReference type="Google" id="ProtNLM"/>
    </source>
</evidence>
<proteinExistence type="predicted"/>
<evidence type="ECO:0000256" key="3">
    <source>
        <dbReference type="ARBA" id="ARBA00022679"/>
    </source>
</evidence>
<organism evidence="11 12">
    <name type="scientific">Bugula neritina</name>
    <name type="common">Brown bryozoan</name>
    <name type="synonym">Sertularia neritina</name>
    <dbReference type="NCBI Taxonomy" id="10212"/>
    <lineage>
        <taxon>Eukaryota</taxon>
        <taxon>Metazoa</taxon>
        <taxon>Spiralia</taxon>
        <taxon>Lophotrochozoa</taxon>
        <taxon>Bryozoa</taxon>
        <taxon>Gymnolaemata</taxon>
        <taxon>Cheilostomatida</taxon>
        <taxon>Flustrina</taxon>
        <taxon>Buguloidea</taxon>
        <taxon>Bugulidae</taxon>
        <taxon>Bugula</taxon>
    </lineage>
</organism>
<protein>
    <recommendedName>
        <fullName evidence="13">Very-long-chain 3-oxoacyl-CoA synthase</fullName>
    </recommendedName>
</protein>
<keyword evidence="7" id="KW-0443">Lipid metabolism</keyword>
<keyword evidence="6 10" id="KW-1133">Transmembrane helix</keyword>
<keyword evidence="12" id="KW-1185">Reference proteome</keyword>
<evidence type="ECO:0000256" key="1">
    <source>
        <dbReference type="ARBA" id="ARBA00004141"/>
    </source>
</evidence>